<comment type="similarity">
    <text evidence="1 4">Belongs to the 5-formyltetrahydrofolate cyclo-ligase family.</text>
</comment>
<dbReference type="NCBIfam" id="TIGR02727">
    <property type="entry name" value="MTHFS_bact"/>
    <property type="match status" value="1"/>
</dbReference>
<sequence length="215" mass="24008">MNGEQAIIQERKAQLRLRMSGVRGTLPPEQHREYSEMACARAAGWLSHNHIRSMLVYVPFRSELDTKPLIEQAWQKGIAVYAPRCRREDCSMTLHRLRSWDELDAGSYGILEPNPLVSPAASEEFVPEAIFTPGMAFDRAGGRLGYGGGYYDRLHARIPFSEGAGKLPVWAGIGFEIQVVEEVPMEKTDARLQVLITEAGCLQINEEAEDGTDAF</sequence>
<evidence type="ECO:0000313" key="5">
    <source>
        <dbReference type="EMBL" id="MED5015970.1"/>
    </source>
</evidence>
<keyword evidence="6" id="KW-1185">Reference proteome</keyword>
<dbReference type="Gene3D" id="3.40.50.10420">
    <property type="entry name" value="NagB/RpiA/CoA transferase-like"/>
    <property type="match status" value="1"/>
</dbReference>
<dbReference type="RefSeq" id="WP_328274812.1">
    <property type="nucleotide sequence ID" value="NZ_JARTLD010000003.1"/>
</dbReference>
<evidence type="ECO:0000256" key="2">
    <source>
        <dbReference type="ARBA" id="ARBA00022741"/>
    </source>
</evidence>
<protein>
    <recommendedName>
        <fullName evidence="4">5-formyltetrahydrofolate cyclo-ligase</fullName>
        <ecNumber evidence="4">6.3.3.2</ecNumber>
    </recommendedName>
</protein>
<dbReference type="Proteomes" id="UP001343257">
    <property type="component" value="Unassembled WGS sequence"/>
</dbReference>
<comment type="cofactor">
    <cofactor evidence="4">
        <name>Mg(2+)</name>
        <dbReference type="ChEBI" id="CHEBI:18420"/>
    </cofactor>
</comment>
<keyword evidence="2 4" id="KW-0547">Nucleotide-binding</keyword>
<reference evidence="5 6" key="1">
    <citation type="submission" date="2023-03" db="EMBL/GenBank/DDBJ databases">
        <title>Bacillus Genome Sequencing.</title>
        <authorList>
            <person name="Dunlap C."/>
        </authorList>
    </citation>
    <scope>NUCLEOTIDE SEQUENCE [LARGE SCALE GENOMIC DNA]</scope>
    <source>
        <strain evidence="5 6">NRS-52</strain>
    </source>
</reference>
<dbReference type="EMBL" id="JARTLD010000003">
    <property type="protein sequence ID" value="MED5015970.1"/>
    <property type="molecule type" value="Genomic_DNA"/>
</dbReference>
<keyword evidence="4" id="KW-0460">Magnesium</keyword>
<dbReference type="InterPro" id="IPR037171">
    <property type="entry name" value="NagB/RpiA_transferase-like"/>
</dbReference>
<dbReference type="SUPFAM" id="SSF100950">
    <property type="entry name" value="NagB/RpiA/CoA transferase-like"/>
    <property type="match status" value="1"/>
</dbReference>
<evidence type="ECO:0000256" key="4">
    <source>
        <dbReference type="RuleBase" id="RU361279"/>
    </source>
</evidence>
<dbReference type="PIRSF" id="PIRSF006806">
    <property type="entry name" value="FTHF_cligase"/>
    <property type="match status" value="1"/>
</dbReference>
<keyword evidence="4" id="KW-0479">Metal-binding</keyword>
<dbReference type="EC" id="6.3.3.2" evidence="4"/>
<dbReference type="InterPro" id="IPR002698">
    <property type="entry name" value="FTHF_cligase"/>
</dbReference>
<evidence type="ECO:0000256" key="1">
    <source>
        <dbReference type="ARBA" id="ARBA00010638"/>
    </source>
</evidence>
<name>A0ABU6PM75_9BACL</name>
<dbReference type="InterPro" id="IPR024185">
    <property type="entry name" value="FTHF_cligase-like_sf"/>
</dbReference>
<dbReference type="GO" id="GO:0030272">
    <property type="term" value="F:5-formyltetrahydrofolate cyclo-ligase activity"/>
    <property type="evidence" value="ECO:0007669"/>
    <property type="project" value="UniProtKB-EC"/>
</dbReference>
<dbReference type="PANTHER" id="PTHR23407:SF1">
    <property type="entry name" value="5-FORMYLTETRAHYDROFOLATE CYCLO-LIGASE"/>
    <property type="match status" value="1"/>
</dbReference>
<accession>A0ABU6PM75</accession>
<dbReference type="Pfam" id="PF01812">
    <property type="entry name" value="5-FTHF_cyc-lig"/>
    <property type="match status" value="1"/>
</dbReference>
<proteinExistence type="inferred from homology"/>
<evidence type="ECO:0000256" key="3">
    <source>
        <dbReference type="ARBA" id="ARBA00022840"/>
    </source>
</evidence>
<comment type="catalytic activity">
    <reaction evidence="4">
        <text>(6S)-5-formyl-5,6,7,8-tetrahydrofolate + ATP = (6R)-5,10-methenyltetrahydrofolate + ADP + phosphate</text>
        <dbReference type="Rhea" id="RHEA:10488"/>
        <dbReference type="ChEBI" id="CHEBI:30616"/>
        <dbReference type="ChEBI" id="CHEBI:43474"/>
        <dbReference type="ChEBI" id="CHEBI:57455"/>
        <dbReference type="ChEBI" id="CHEBI:57457"/>
        <dbReference type="ChEBI" id="CHEBI:456216"/>
        <dbReference type="EC" id="6.3.3.2"/>
    </reaction>
</comment>
<organism evidence="5 6">
    <name type="scientific">Paenibacillus chibensis</name>
    <dbReference type="NCBI Taxonomy" id="59846"/>
    <lineage>
        <taxon>Bacteria</taxon>
        <taxon>Bacillati</taxon>
        <taxon>Bacillota</taxon>
        <taxon>Bacilli</taxon>
        <taxon>Bacillales</taxon>
        <taxon>Paenibacillaceae</taxon>
        <taxon>Paenibacillus</taxon>
    </lineage>
</organism>
<keyword evidence="3 4" id="KW-0067">ATP-binding</keyword>
<dbReference type="PANTHER" id="PTHR23407">
    <property type="entry name" value="ATPASE INHIBITOR/5-FORMYLTETRAHYDROFOLATE CYCLO-LIGASE"/>
    <property type="match status" value="1"/>
</dbReference>
<keyword evidence="5" id="KW-0436">Ligase</keyword>
<gene>
    <name evidence="5" type="ORF">P9847_01480</name>
</gene>
<evidence type="ECO:0000313" key="6">
    <source>
        <dbReference type="Proteomes" id="UP001343257"/>
    </source>
</evidence>
<comment type="caution">
    <text evidence="5">The sequence shown here is derived from an EMBL/GenBank/DDBJ whole genome shotgun (WGS) entry which is preliminary data.</text>
</comment>